<protein>
    <submittedName>
        <fullName evidence="1">Uncharacterized protein</fullName>
    </submittedName>
</protein>
<dbReference type="InterPro" id="IPR009563">
    <property type="entry name" value="SSSCA1"/>
</dbReference>
<sequence length="117" mass="12776">MDEIDVMSRMLELGGTMLAETCERCGAPMFRYRGKIGCPTCDFKMMQDMGTEKTGKIGTTQGVAGSGEAIAGISLRDVVSDKISKIAADMQKETDLVRIRDQMDCIERGIRIMGMLG</sequence>
<accession>A0A7G9YKZ3</accession>
<evidence type="ECO:0000313" key="1">
    <source>
        <dbReference type="EMBL" id="QNO48677.1"/>
    </source>
</evidence>
<dbReference type="AlphaFoldDB" id="A0A7G9YKZ3"/>
<name>A0A7G9YKZ3_9EURY</name>
<reference evidence="1" key="1">
    <citation type="submission" date="2020-06" db="EMBL/GenBank/DDBJ databases">
        <title>Unique genomic features of the anaerobic methanotrophic archaea.</title>
        <authorList>
            <person name="Chadwick G.L."/>
            <person name="Skennerton C.T."/>
            <person name="Laso-Perez R."/>
            <person name="Leu A.O."/>
            <person name="Speth D.R."/>
            <person name="Yu H."/>
            <person name="Morgan-Lang C."/>
            <person name="Hatzenpichler R."/>
            <person name="Goudeau D."/>
            <person name="Malmstrom R."/>
            <person name="Brazelton W.J."/>
            <person name="Woyke T."/>
            <person name="Hallam S.J."/>
            <person name="Tyson G.W."/>
            <person name="Wegener G."/>
            <person name="Boetius A."/>
            <person name="Orphan V."/>
        </authorList>
    </citation>
    <scope>NUCLEOTIDE SEQUENCE</scope>
</reference>
<dbReference type="EMBL" id="MT631358">
    <property type="protein sequence ID" value="QNO48677.1"/>
    <property type="molecule type" value="Genomic_DNA"/>
</dbReference>
<organism evidence="1">
    <name type="scientific">Candidatus Methanogaster sp. ANME-2c ERB4</name>
    <dbReference type="NCBI Taxonomy" id="2759911"/>
    <lineage>
        <taxon>Archaea</taxon>
        <taxon>Methanobacteriati</taxon>
        <taxon>Methanobacteriota</taxon>
        <taxon>Stenosarchaea group</taxon>
        <taxon>Methanomicrobia</taxon>
        <taxon>Methanosarcinales</taxon>
        <taxon>ANME-2 cluster</taxon>
        <taxon>Candidatus Methanogasteraceae</taxon>
        <taxon>Candidatus Methanogaster</taxon>
    </lineage>
</organism>
<dbReference type="Pfam" id="PF06677">
    <property type="entry name" value="Auto_anti-p27"/>
    <property type="match status" value="1"/>
</dbReference>
<gene>
    <name evidence="1" type="ORF">AMAKCJMG_00011</name>
</gene>
<proteinExistence type="predicted"/>